<evidence type="ECO:0000313" key="3">
    <source>
        <dbReference type="Proteomes" id="UP000077315"/>
    </source>
</evidence>
<proteinExistence type="predicted"/>
<reference evidence="3" key="1">
    <citation type="submission" date="2015-06" db="EMBL/GenBank/DDBJ databases">
        <title>Expansion of signal transduction pathways in fungi by whole-genome duplication.</title>
        <authorList>
            <consortium name="DOE Joint Genome Institute"/>
            <person name="Corrochano L.M."/>
            <person name="Kuo A."/>
            <person name="Marcet-Houben M."/>
            <person name="Polaino S."/>
            <person name="Salamov A."/>
            <person name="Villalobos J.M."/>
            <person name="Alvarez M.I."/>
            <person name="Avalos J."/>
            <person name="Benito E.P."/>
            <person name="Benoit I."/>
            <person name="Burger G."/>
            <person name="Camino L.P."/>
            <person name="Canovas D."/>
            <person name="Cerda-Olmedo E."/>
            <person name="Cheng J.-F."/>
            <person name="Dominguez A."/>
            <person name="Elias M."/>
            <person name="Eslava A.P."/>
            <person name="Glaser F."/>
            <person name="Grimwood J."/>
            <person name="Gutierrez G."/>
            <person name="Heitman J."/>
            <person name="Henrissat B."/>
            <person name="Iturriaga E.A."/>
            <person name="Lang B.F."/>
            <person name="Lavin J.L."/>
            <person name="Lee S."/>
            <person name="Li W."/>
            <person name="Lindquist E."/>
            <person name="Lopez-Garcia S."/>
            <person name="Luque E.M."/>
            <person name="Marcos A.T."/>
            <person name="Martin J."/>
            <person name="McCluskey K."/>
            <person name="Medina H.R."/>
            <person name="Miralles-Duran A."/>
            <person name="Miyazaki A."/>
            <person name="Munoz-Torres E."/>
            <person name="Oguiza J.A."/>
            <person name="Ohm R."/>
            <person name="Olmedo M."/>
            <person name="Orejas M."/>
            <person name="Ortiz-Castellanos L."/>
            <person name="Pisabarro A.G."/>
            <person name="Rodriguez-Romero J."/>
            <person name="Ruiz-Herrera J."/>
            <person name="Ruiz-Vazquez R."/>
            <person name="Sanz C."/>
            <person name="Schackwitz W."/>
            <person name="Schmutz J."/>
            <person name="Shahriari M."/>
            <person name="Shelest E."/>
            <person name="Silva-Franco F."/>
            <person name="Soanes D."/>
            <person name="Syed K."/>
            <person name="Tagua V.G."/>
            <person name="Talbot N.J."/>
            <person name="Thon M."/>
            <person name="De vries R.P."/>
            <person name="Wiebenga A."/>
            <person name="Yadav J.S."/>
            <person name="Braun E.L."/>
            <person name="Baker S."/>
            <person name="Garre V."/>
            <person name="Horwitz B."/>
            <person name="Torres-Martinez S."/>
            <person name="Idnurm A."/>
            <person name="Herrera-Estrella A."/>
            <person name="Gabaldon T."/>
            <person name="Grigoriev I.V."/>
        </authorList>
    </citation>
    <scope>NUCLEOTIDE SEQUENCE [LARGE SCALE GENOMIC DNA]</scope>
    <source>
        <strain evidence="3">NRRL 1555(-)</strain>
    </source>
</reference>
<dbReference type="RefSeq" id="XP_018293522.1">
    <property type="nucleotide sequence ID" value="XM_018435465.1"/>
</dbReference>
<name>A0A162UDS1_PHYB8</name>
<feature type="domain" description="Reverse transcriptase zinc-binding" evidence="1">
    <location>
        <begin position="481"/>
        <end position="547"/>
    </location>
</feature>
<dbReference type="AlphaFoldDB" id="A0A162UDS1"/>
<dbReference type="Proteomes" id="UP000077315">
    <property type="component" value="Unassembled WGS sequence"/>
</dbReference>
<dbReference type="InParanoid" id="A0A162UDS1"/>
<evidence type="ECO:0000313" key="2">
    <source>
        <dbReference type="EMBL" id="OAD75482.1"/>
    </source>
</evidence>
<dbReference type="OrthoDB" id="2214613at2759"/>
<organism evidence="2 3">
    <name type="scientific">Phycomyces blakesleeanus (strain ATCC 8743b / DSM 1359 / FGSC 10004 / NBRC 33097 / NRRL 1555)</name>
    <dbReference type="NCBI Taxonomy" id="763407"/>
    <lineage>
        <taxon>Eukaryota</taxon>
        <taxon>Fungi</taxon>
        <taxon>Fungi incertae sedis</taxon>
        <taxon>Mucoromycota</taxon>
        <taxon>Mucoromycotina</taxon>
        <taxon>Mucoromycetes</taxon>
        <taxon>Mucorales</taxon>
        <taxon>Phycomycetaceae</taxon>
        <taxon>Phycomyces</taxon>
    </lineage>
</organism>
<keyword evidence="3" id="KW-1185">Reference proteome</keyword>
<protein>
    <recommendedName>
        <fullName evidence="1">Reverse transcriptase zinc-binding domain-containing protein</fullName>
    </recommendedName>
</protein>
<dbReference type="Pfam" id="PF13966">
    <property type="entry name" value="zf-RVT"/>
    <property type="match status" value="1"/>
</dbReference>
<evidence type="ECO:0000259" key="1">
    <source>
        <dbReference type="Pfam" id="PF13966"/>
    </source>
</evidence>
<sequence>MLGDFNYSSYANASRAGLAPRLWLHFVTNHFVDCVTLSDAQPMPTFHRDLSSSTINYIYASKDIVSCHSSSTITFVQPLWTDHCLVRTCLSFPMLSHIGRGLWRANPRLANIPSFCPSLSNCLSSFIPLLLPSISPQSQWDLIKVKVARFTRSYSCITRPSLATLEIEPTCNIHHSCSLSIRGRATVLNSLILSQLWHVLRVVTVPLSFFHRLCSIMSKFIQYCSFPPISLGTFCQPIRLGGLGVLDPQVQQAALQLRWLRPLIRSPLSPSGLVPPWFSYVLRLNSSSADPLVPLIFPSLQSSHQRDFDSPLATLLAAIDLLPHNFSDVVVNLPTCLSLPLSYLTTAQPDHPPFPSAWRDLRVSDTYEVDPSFGMLAQCPLHRILCHPIVLHRFFERLYTCSLVLHPVLYCATIPPAICAIQFPLLDMPSGTAVDVRPFLTALVPGIPWHRLSTQSFHLLCNFHSKSARPISPTLVPCQLRRFWSFPLPHGARNVWFCALHKNIPCRSHLNSRIPTAFPDPSCALCSHPLDNQTHFLFQCPVKLSVWLSIWTLYFAQTATPTVLLSGLQTFTFPPCTDSSLSAASIFGCTLLAIWCHHWLFIFDHVPFVSSATFSTASSLLDCLKSKLALDFPPPL</sequence>
<gene>
    <name evidence="2" type="ORF">PHYBLDRAFT_166717</name>
</gene>
<dbReference type="EMBL" id="KV440977">
    <property type="protein sequence ID" value="OAD75482.1"/>
    <property type="molecule type" value="Genomic_DNA"/>
</dbReference>
<dbReference type="VEuPathDB" id="FungiDB:PHYBLDRAFT_166717"/>
<dbReference type="GeneID" id="28996371"/>
<accession>A0A162UDS1</accession>
<dbReference type="InterPro" id="IPR026960">
    <property type="entry name" value="RVT-Znf"/>
</dbReference>